<sequence length="178" mass="20719">MGWQLRVQRPPIRNISDLRDRCLNINLSPVIYQGLVASMPRRVEAKLRAKGVTLPWPQGCTIRTTRSNPAFAAGVYQPLQKRWTSRTLSICSKRNFLYRWKQVLIEAQSVLKKEPLNNFFSNFKRLSETMEISEICLLMKYEFHRGATTWQAVANINSVFGIQMVTNATVAHWFKKFR</sequence>
<reference evidence="2" key="1">
    <citation type="submission" date="2020-08" db="EMBL/GenBank/DDBJ databases">
        <title>Multicomponent nature underlies the extraordinary mechanical properties of spider dragline silk.</title>
        <authorList>
            <person name="Kono N."/>
            <person name="Nakamura H."/>
            <person name="Mori M."/>
            <person name="Yoshida Y."/>
            <person name="Ohtoshi R."/>
            <person name="Malay A.D."/>
            <person name="Moran D.A.P."/>
            <person name="Tomita M."/>
            <person name="Numata K."/>
            <person name="Arakawa K."/>
        </authorList>
    </citation>
    <scope>NUCLEOTIDE SEQUENCE</scope>
</reference>
<feature type="domain" description="Mos1 transposase HTH" evidence="1">
    <location>
        <begin position="137"/>
        <end position="178"/>
    </location>
</feature>
<dbReference type="AlphaFoldDB" id="A0A8X6N163"/>
<evidence type="ECO:0000313" key="2">
    <source>
        <dbReference type="EMBL" id="GFS88164.1"/>
    </source>
</evidence>
<evidence type="ECO:0000259" key="1">
    <source>
        <dbReference type="Pfam" id="PF17906"/>
    </source>
</evidence>
<comment type="caution">
    <text evidence="2">The sequence shown here is derived from an EMBL/GenBank/DDBJ whole genome shotgun (WGS) entry which is preliminary data.</text>
</comment>
<protein>
    <recommendedName>
        <fullName evidence="1">Mos1 transposase HTH domain-containing protein</fullName>
    </recommendedName>
</protein>
<dbReference type="EMBL" id="BMAW01099072">
    <property type="protein sequence ID" value="GFS88164.1"/>
    <property type="molecule type" value="Genomic_DNA"/>
</dbReference>
<keyword evidence="3" id="KW-1185">Reference proteome</keyword>
<dbReference type="Gene3D" id="1.10.10.1450">
    <property type="match status" value="1"/>
</dbReference>
<dbReference type="Pfam" id="PF17906">
    <property type="entry name" value="HTH_48"/>
    <property type="match status" value="1"/>
</dbReference>
<evidence type="ECO:0000313" key="3">
    <source>
        <dbReference type="Proteomes" id="UP000887013"/>
    </source>
</evidence>
<organism evidence="2 3">
    <name type="scientific">Nephila pilipes</name>
    <name type="common">Giant wood spider</name>
    <name type="synonym">Nephila maculata</name>
    <dbReference type="NCBI Taxonomy" id="299642"/>
    <lineage>
        <taxon>Eukaryota</taxon>
        <taxon>Metazoa</taxon>
        <taxon>Ecdysozoa</taxon>
        <taxon>Arthropoda</taxon>
        <taxon>Chelicerata</taxon>
        <taxon>Arachnida</taxon>
        <taxon>Araneae</taxon>
        <taxon>Araneomorphae</taxon>
        <taxon>Entelegynae</taxon>
        <taxon>Araneoidea</taxon>
        <taxon>Nephilidae</taxon>
        <taxon>Nephila</taxon>
    </lineage>
</organism>
<name>A0A8X6N163_NEPPI</name>
<proteinExistence type="predicted"/>
<dbReference type="OrthoDB" id="616263at2759"/>
<dbReference type="InterPro" id="IPR041426">
    <property type="entry name" value="Mos1_HTH"/>
</dbReference>
<accession>A0A8X6N163</accession>
<gene>
    <name evidence="2" type="ORF">NPIL_178231</name>
</gene>
<dbReference type="Proteomes" id="UP000887013">
    <property type="component" value="Unassembled WGS sequence"/>
</dbReference>